<evidence type="ECO:0000313" key="1">
    <source>
        <dbReference type="EMBL" id="UWZ86256.1"/>
    </source>
</evidence>
<reference evidence="1" key="1">
    <citation type="submission" date="2021-04" db="EMBL/GenBank/DDBJ databases">
        <title>Phylogenetic analysis of Acidobacteriaceae.</title>
        <authorList>
            <person name="Qiu L."/>
            <person name="Zhang Q."/>
        </authorList>
    </citation>
    <scope>NUCLEOTIDE SEQUENCE</scope>
    <source>
        <strain evidence="1">DSM 25168</strain>
    </source>
</reference>
<gene>
    <name evidence="1" type="ORF">MOP44_09990</name>
</gene>
<keyword evidence="2" id="KW-1185">Reference proteome</keyword>
<dbReference type="EMBL" id="CP093313">
    <property type="protein sequence ID" value="UWZ86256.1"/>
    <property type="molecule type" value="Genomic_DNA"/>
</dbReference>
<accession>A0A9J7BUE2</accession>
<sequence length="50" mass="5524">MMVIFGIDEAGVYCRWLEGGKLKDDIFDAADLEPATQREVAAALDTPRKP</sequence>
<proteinExistence type="predicted"/>
<dbReference type="AlphaFoldDB" id="A0A9J7BUE2"/>
<dbReference type="Proteomes" id="UP001059380">
    <property type="component" value="Chromosome"/>
</dbReference>
<organism evidence="1 2">
    <name type="scientific">Occallatibacter riparius</name>
    <dbReference type="NCBI Taxonomy" id="1002689"/>
    <lineage>
        <taxon>Bacteria</taxon>
        <taxon>Pseudomonadati</taxon>
        <taxon>Acidobacteriota</taxon>
        <taxon>Terriglobia</taxon>
        <taxon>Terriglobales</taxon>
        <taxon>Acidobacteriaceae</taxon>
        <taxon>Occallatibacter</taxon>
    </lineage>
</organism>
<dbReference type="KEGG" id="orp:MOP44_09990"/>
<name>A0A9J7BUE2_9BACT</name>
<protein>
    <submittedName>
        <fullName evidence="1">Uncharacterized protein</fullName>
    </submittedName>
</protein>
<evidence type="ECO:0000313" key="2">
    <source>
        <dbReference type="Proteomes" id="UP001059380"/>
    </source>
</evidence>